<evidence type="ECO:0000313" key="2">
    <source>
        <dbReference type="Proteomes" id="UP001143910"/>
    </source>
</evidence>
<dbReference type="EMBL" id="JANJQO010002114">
    <property type="protein sequence ID" value="KAJ2968049.1"/>
    <property type="molecule type" value="Genomic_DNA"/>
</dbReference>
<reference evidence="1" key="1">
    <citation type="submission" date="2022-08" db="EMBL/GenBank/DDBJ databases">
        <title>Genome Sequence of Lecanicillium fungicola.</title>
        <authorList>
            <person name="Buettner E."/>
        </authorList>
    </citation>
    <scope>NUCLEOTIDE SEQUENCE</scope>
    <source>
        <strain evidence="1">Babe33</strain>
    </source>
</reference>
<comment type="caution">
    <text evidence="1">The sequence shown here is derived from an EMBL/GenBank/DDBJ whole genome shotgun (WGS) entry which is preliminary data.</text>
</comment>
<accession>A0ACC1MP48</accession>
<sequence length="695" mass="78043">MYLSSIKVITVVGFVIFSICVNAGVGQEGYIGFKYWRDPGAFAEYIVSGGTGQFVGFWATLITAGFSFQGTELFDVFDNSVKIFKFLSSMVDMPRDCEQCRLRLLIEYNRLLAWGKAIGLMDTSGGANPATALGTDAVELCGIISRIEWLLSEFRDINARWKNEFHLHLNDGQSAAENSVAVGISSLEVAYEKLEEQRKHLRGTSHIIRWMSSRMGEAKEILSHPRRIRWVMVDKEAFEALLKDLHILTERLHQLVGDYRQKQIGDLAEETYRELVITKNTVSELRDMIGAVTTLIAQSRDIPAMPMDCHNRNYDYFRDLLQLKEINQAVDDTLASSGQENSSAVEEAFMQLISVTKLDGAALDHHYTYAESDGVVNVSKLARRRGTFARDGVPVEAWIEWRSNGSISPGSAEDKISRLRVMALAQMLSNKKPPNFCAPNCIGVVDDSAAYGRYGWIFSMPAGSHREASLISLHCLLGQTRYKPTLAQRISLAWKLSSTLMGLHTSNWLHKGIHSGNVIFPFEGGHYNADEPILSGFDYARPETGGTTTRSLEPKWDIYRWPGIQREAPKMSTSRKTYDIYSLGLVLLEIAHWQPLHSIIGLKRWPQPSAQDSRIRAWLLKEDAYAPFNSDPVAALRDIAGDRYWRAVVRCIVAHGEMGLHVDEEANQTLDIGVGIKLLETFDRLVVKELEKVSV</sequence>
<name>A0ACC1MP48_9HYPO</name>
<evidence type="ECO:0000313" key="1">
    <source>
        <dbReference type="EMBL" id="KAJ2968049.1"/>
    </source>
</evidence>
<organism evidence="1 2">
    <name type="scientific">Zarea fungicola</name>
    <dbReference type="NCBI Taxonomy" id="93591"/>
    <lineage>
        <taxon>Eukaryota</taxon>
        <taxon>Fungi</taxon>
        <taxon>Dikarya</taxon>
        <taxon>Ascomycota</taxon>
        <taxon>Pezizomycotina</taxon>
        <taxon>Sordariomycetes</taxon>
        <taxon>Hypocreomycetidae</taxon>
        <taxon>Hypocreales</taxon>
        <taxon>Cordycipitaceae</taxon>
        <taxon>Zarea</taxon>
    </lineage>
</organism>
<gene>
    <name evidence="1" type="ORF">NQ176_g9368</name>
</gene>
<protein>
    <submittedName>
        <fullName evidence="1">Uncharacterized protein</fullName>
    </submittedName>
</protein>
<proteinExistence type="predicted"/>
<keyword evidence="2" id="KW-1185">Reference proteome</keyword>
<dbReference type="Proteomes" id="UP001143910">
    <property type="component" value="Unassembled WGS sequence"/>
</dbReference>